<gene>
    <name evidence="1" type="ORF">B0T26DRAFT_435018</name>
</gene>
<keyword evidence="2" id="KW-1185">Reference proteome</keyword>
<sequence>MATSHRGVIMYIHRHTHPHAGYVIRRASVVRFPSSVCRSAATERHLQTLRKCSAEAEAVTSHHTYTSLLTRVDRHARQQGPDLVTLHTSQNYTTGLYFHHQNRMHNLPNIHSTTV</sequence>
<comment type="caution">
    <text evidence="1">The sequence shown here is derived from an EMBL/GenBank/DDBJ whole genome shotgun (WGS) entry which is preliminary data.</text>
</comment>
<evidence type="ECO:0000313" key="1">
    <source>
        <dbReference type="EMBL" id="KAK0710281.1"/>
    </source>
</evidence>
<accession>A0AA40A6X4</accession>
<organism evidence="1 2">
    <name type="scientific">Lasiosphaeria miniovina</name>
    <dbReference type="NCBI Taxonomy" id="1954250"/>
    <lineage>
        <taxon>Eukaryota</taxon>
        <taxon>Fungi</taxon>
        <taxon>Dikarya</taxon>
        <taxon>Ascomycota</taxon>
        <taxon>Pezizomycotina</taxon>
        <taxon>Sordariomycetes</taxon>
        <taxon>Sordariomycetidae</taxon>
        <taxon>Sordariales</taxon>
        <taxon>Lasiosphaeriaceae</taxon>
        <taxon>Lasiosphaeria</taxon>
    </lineage>
</organism>
<protein>
    <submittedName>
        <fullName evidence="1">Uncharacterized protein</fullName>
    </submittedName>
</protein>
<evidence type="ECO:0000313" key="2">
    <source>
        <dbReference type="Proteomes" id="UP001172101"/>
    </source>
</evidence>
<reference evidence="1" key="1">
    <citation type="submission" date="2023-06" db="EMBL/GenBank/DDBJ databases">
        <title>Genome-scale phylogeny and comparative genomics of the fungal order Sordariales.</title>
        <authorList>
            <consortium name="Lawrence Berkeley National Laboratory"/>
            <person name="Hensen N."/>
            <person name="Bonometti L."/>
            <person name="Westerberg I."/>
            <person name="Brannstrom I.O."/>
            <person name="Guillou S."/>
            <person name="Cros-Aarteil S."/>
            <person name="Calhoun S."/>
            <person name="Haridas S."/>
            <person name="Kuo A."/>
            <person name="Mondo S."/>
            <person name="Pangilinan J."/>
            <person name="Riley R."/>
            <person name="LaButti K."/>
            <person name="Andreopoulos B."/>
            <person name="Lipzen A."/>
            <person name="Chen C."/>
            <person name="Yanf M."/>
            <person name="Daum C."/>
            <person name="Ng V."/>
            <person name="Clum A."/>
            <person name="Steindorff A."/>
            <person name="Ohm R."/>
            <person name="Martin F."/>
            <person name="Silar P."/>
            <person name="Natvig D."/>
            <person name="Lalanne C."/>
            <person name="Gautier V."/>
            <person name="Ament-velasquez S.L."/>
            <person name="Kruys A."/>
            <person name="Hutchinson M.I."/>
            <person name="Powell A.J."/>
            <person name="Barry K."/>
            <person name="Miller A.N."/>
            <person name="Grigoriev I.V."/>
            <person name="Debuchy R."/>
            <person name="Gladieux P."/>
            <person name="Thoren M.H."/>
            <person name="Johannesson H."/>
        </authorList>
    </citation>
    <scope>NUCLEOTIDE SEQUENCE</scope>
    <source>
        <strain evidence="1">SMH2392-1A</strain>
    </source>
</reference>
<dbReference type="GeneID" id="85318274"/>
<proteinExistence type="predicted"/>
<dbReference type="RefSeq" id="XP_060293585.1">
    <property type="nucleotide sequence ID" value="XM_060435004.1"/>
</dbReference>
<dbReference type="EMBL" id="JAUIRO010000006">
    <property type="protein sequence ID" value="KAK0710281.1"/>
    <property type="molecule type" value="Genomic_DNA"/>
</dbReference>
<dbReference type="AlphaFoldDB" id="A0AA40A6X4"/>
<dbReference type="Proteomes" id="UP001172101">
    <property type="component" value="Unassembled WGS sequence"/>
</dbReference>
<name>A0AA40A6X4_9PEZI</name>